<accession>A0A2A2TQR4</accession>
<keyword evidence="2" id="KW-1185">Reference proteome</keyword>
<evidence type="ECO:0000313" key="1">
    <source>
        <dbReference type="EMBL" id="PAX60478.1"/>
    </source>
</evidence>
<evidence type="ECO:0000313" key="2">
    <source>
        <dbReference type="Proteomes" id="UP000218238"/>
    </source>
</evidence>
<dbReference type="Proteomes" id="UP000218238">
    <property type="component" value="Unassembled WGS sequence"/>
</dbReference>
<proteinExistence type="predicted"/>
<name>A0A2A2TQR4_9CYAN</name>
<organism evidence="1 2">
    <name type="scientific">Brunnivagina elsteri CCALA 953</name>
    <dbReference type="NCBI Taxonomy" id="987040"/>
    <lineage>
        <taxon>Bacteria</taxon>
        <taxon>Bacillati</taxon>
        <taxon>Cyanobacteriota</taxon>
        <taxon>Cyanophyceae</taxon>
        <taxon>Nostocales</taxon>
        <taxon>Calotrichaceae</taxon>
        <taxon>Brunnivagina</taxon>
    </lineage>
</organism>
<dbReference type="AlphaFoldDB" id="A0A2A2TQR4"/>
<gene>
    <name evidence="1" type="ORF">CK510_01650</name>
</gene>
<comment type="caution">
    <text evidence="1">The sequence shown here is derived from an EMBL/GenBank/DDBJ whole genome shotgun (WGS) entry which is preliminary data.</text>
</comment>
<reference evidence="1 2" key="1">
    <citation type="submission" date="2017-08" db="EMBL/GenBank/DDBJ databases">
        <title>Draft genome sequence of filamentous cyanobacterium Calothrix elsteri CCALA 953.</title>
        <authorList>
            <person name="Gagunashvili A.N."/>
            <person name="Elster J."/>
            <person name="Andresson O.S."/>
        </authorList>
    </citation>
    <scope>NUCLEOTIDE SEQUENCE [LARGE SCALE GENOMIC DNA]</scope>
    <source>
        <strain evidence="1 2">CCALA 953</strain>
    </source>
</reference>
<protein>
    <submittedName>
        <fullName evidence="1">Uncharacterized protein</fullName>
    </submittedName>
</protein>
<dbReference type="RefSeq" id="WP_095720023.1">
    <property type="nucleotide sequence ID" value="NZ_NTFS01000009.1"/>
</dbReference>
<dbReference type="OrthoDB" id="574596at2"/>
<sequence>MVEVVRGKDKLVFSRLSIMDLANVVTAVSLENIGNQPKSKIWTKLVSSRNKDKGWEYSNVNFYFSRIFLLNWKRTYQENACQPKAGDLIILRQYGCVSHIVKIMNDILYDDEMYGEHEYNISRLVQLVWITDWNRLTTNKEFFGCKITFSRNGKVYSMKKFSCFQDFP</sequence>
<dbReference type="EMBL" id="NTFS01000009">
    <property type="protein sequence ID" value="PAX60478.1"/>
    <property type="molecule type" value="Genomic_DNA"/>
</dbReference>